<dbReference type="InterPro" id="IPR001753">
    <property type="entry name" value="Enoyl-CoA_hydra/iso"/>
</dbReference>
<protein>
    <submittedName>
        <fullName evidence="3">Enoyl-CoA hydratase</fullName>
    </submittedName>
</protein>
<dbReference type="Gene3D" id="1.10.12.10">
    <property type="entry name" value="Lyase 2-enoyl-coa Hydratase, Chain A, domain 2"/>
    <property type="match status" value="1"/>
</dbReference>
<evidence type="ECO:0000256" key="2">
    <source>
        <dbReference type="ARBA" id="ARBA00023239"/>
    </source>
</evidence>
<accession>A0A4P7GNP1</accession>
<dbReference type="PANTHER" id="PTHR43459:SF1">
    <property type="entry name" value="EG:BACN32G11.4 PROTEIN"/>
    <property type="match status" value="1"/>
</dbReference>
<evidence type="ECO:0000313" key="4">
    <source>
        <dbReference type="Proteomes" id="UP000294894"/>
    </source>
</evidence>
<sequence>MTTPGLAVTEDDGVLTIRLDRPAAYNALTDAMTTTTSELLERAGARDEVRVVVLTGTGPAFCTGADIAGDDAAERFDVRALDAANRLVRAILRCDKPVVAGVNGIAAGVGLSAVLACDLAMCAESASFLLAFSRVGLMPDGGATATVAASVGRARAMRMALLAEPLRAREAYDVGLVSHLASDADYDRELAALVDRLRHGAPLAQAATKRAVNAAALAQLEPALELERTSQTLLLRTADAAEGMRAFTEKRRPIFTGD</sequence>
<organism evidence="3 4">
    <name type="scientific">Nocardioides euryhalodurans</name>
    <dbReference type="NCBI Taxonomy" id="2518370"/>
    <lineage>
        <taxon>Bacteria</taxon>
        <taxon>Bacillati</taxon>
        <taxon>Actinomycetota</taxon>
        <taxon>Actinomycetes</taxon>
        <taxon>Propionibacteriales</taxon>
        <taxon>Nocardioidaceae</taxon>
        <taxon>Nocardioides</taxon>
    </lineage>
</organism>
<dbReference type="Proteomes" id="UP000294894">
    <property type="component" value="Chromosome"/>
</dbReference>
<dbReference type="OrthoDB" id="9777711at2"/>
<name>A0A4P7GNP1_9ACTN</name>
<comment type="similarity">
    <text evidence="1">Belongs to the enoyl-CoA hydratase/isomerase family.</text>
</comment>
<dbReference type="InterPro" id="IPR029045">
    <property type="entry name" value="ClpP/crotonase-like_dom_sf"/>
</dbReference>
<dbReference type="GO" id="GO:0016836">
    <property type="term" value="F:hydro-lyase activity"/>
    <property type="evidence" value="ECO:0007669"/>
    <property type="project" value="UniProtKB-ARBA"/>
</dbReference>
<dbReference type="KEGG" id="noy:EXE57_17215"/>
<dbReference type="InterPro" id="IPR014748">
    <property type="entry name" value="Enoyl-CoA_hydra_C"/>
</dbReference>
<dbReference type="CDD" id="cd06558">
    <property type="entry name" value="crotonase-like"/>
    <property type="match status" value="1"/>
</dbReference>
<evidence type="ECO:0000256" key="1">
    <source>
        <dbReference type="ARBA" id="ARBA00005254"/>
    </source>
</evidence>
<dbReference type="RefSeq" id="WP_135079630.1">
    <property type="nucleotide sequence ID" value="NZ_CP038267.1"/>
</dbReference>
<reference evidence="3 4" key="1">
    <citation type="submission" date="2019-03" db="EMBL/GenBank/DDBJ databases">
        <title>Three New Species of Nocardioides, Nocardioides euryhalodurans sp. nov., Nocardioides seonyuensis sp. nov. and Nocardioides eburneoflavus sp. nov., Iolated from Soil.</title>
        <authorList>
            <person name="Roh S.G."/>
            <person name="Lee C."/>
            <person name="Kim M.-K."/>
            <person name="Kim S.B."/>
        </authorList>
    </citation>
    <scope>NUCLEOTIDE SEQUENCE [LARGE SCALE GENOMIC DNA]</scope>
    <source>
        <strain evidence="3 4">MMS17-SY117</strain>
    </source>
</reference>
<gene>
    <name evidence="3" type="ORF">EXE57_17215</name>
</gene>
<proteinExistence type="inferred from homology"/>
<dbReference type="FunFam" id="1.10.12.10:FF:000001">
    <property type="entry name" value="Probable enoyl-CoA hydratase, mitochondrial"/>
    <property type="match status" value="1"/>
</dbReference>
<dbReference type="Pfam" id="PF00378">
    <property type="entry name" value="ECH_1"/>
    <property type="match status" value="1"/>
</dbReference>
<dbReference type="PANTHER" id="PTHR43459">
    <property type="entry name" value="ENOYL-COA HYDRATASE"/>
    <property type="match status" value="1"/>
</dbReference>
<dbReference type="AlphaFoldDB" id="A0A4P7GNP1"/>
<dbReference type="SUPFAM" id="SSF52096">
    <property type="entry name" value="ClpP/crotonase"/>
    <property type="match status" value="1"/>
</dbReference>
<evidence type="ECO:0000313" key="3">
    <source>
        <dbReference type="EMBL" id="QBR93825.1"/>
    </source>
</evidence>
<dbReference type="EMBL" id="CP038267">
    <property type="protein sequence ID" value="QBR93825.1"/>
    <property type="molecule type" value="Genomic_DNA"/>
</dbReference>
<keyword evidence="4" id="KW-1185">Reference proteome</keyword>
<dbReference type="Gene3D" id="3.90.226.10">
    <property type="entry name" value="2-enoyl-CoA Hydratase, Chain A, domain 1"/>
    <property type="match status" value="1"/>
</dbReference>
<keyword evidence="2" id="KW-0456">Lyase</keyword>